<dbReference type="SUPFAM" id="SSF52047">
    <property type="entry name" value="RNI-like"/>
    <property type="match status" value="1"/>
</dbReference>
<dbReference type="OrthoDB" id="2330886at2759"/>
<organism evidence="2 3">
    <name type="scientific">Linnemannia gamsii</name>
    <dbReference type="NCBI Taxonomy" id="64522"/>
    <lineage>
        <taxon>Eukaryota</taxon>
        <taxon>Fungi</taxon>
        <taxon>Fungi incertae sedis</taxon>
        <taxon>Mucoromycota</taxon>
        <taxon>Mortierellomycotina</taxon>
        <taxon>Mortierellomycetes</taxon>
        <taxon>Mortierellales</taxon>
        <taxon>Mortierellaceae</taxon>
        <taxon>Linnemannia</taxon>
    </lineage>
</organism>
<proteinExistence type="predicted"/>
<comment type="caution">
    <text evidence="2">The sequence shown here is derived from an EMBL/GenBank/DDBJ whole genome shotgun (WGS) entry which is preliminary data.</text>
</comment>
<dbReference type="AlphaFoldDB" id="A0A9P6QYZ9"/>
<feature type="region of interest" description="Disordered" evidence="1">
    <location>
        <begin position="119"/>
        <end position="145"/>
    </location>
</feature>
<protein>
    <submittedName>
        <fullName evidence="2">Uncharacterized protein</fullName>
    </submittedName>
</protein>
<dbReference type="EMBL" id="JAAAIN010001287">
    <property type="protein sequence ID" value="KAG0304619.1"/>
    <property type="molecule type" value="Genomic_DNA"/>
</dbReference>
<evidence type="ECO:0000313" key="2">
    <source>
        <dbReference type="EMBL" id="KAG0304619.1"/>
    </source>
</evidence>
<dbReference type="Proteomes" id="UP000823405">
    <property type="component" value="Unassembled WGS sequence"/>
</dbReference>
<accession>A0A9P6QYZ9</accession>
<feature type="compositionally biased region" description="Acidic residues" evidence="1">
    <location>
        <begin position="694"/>
        <end position="704"/>
    </location>
</feature>
<evidence type="ECO:0000256" key="1">
    <source>
        <dbReference type="SAM" id="MobiDB-lite"/>
    </source>
</evidence>
<feature type="compositionally biased region" description="Acidic residues" evidence="1">
    <location>
        <begin position="119"/>
        <end position="130"/>
    </location>
</feature>
<keyword evidence="3" id="KW-1185">Reference proteome</keyword>
<evidence type="ECO:0000313" key="3">
    <source>
        <dbReference type="Proteomes" id="UP000823405"/>
    </source>
</evidence>
<gene>
    <name evidence="2" type="ORF">BGZ97_001395</name>
</gene>
<feature type="region of interest" description="Disordered" evidence="1">
    <location>
        <begin position="686"/>
        <end position="709"/>
    </location>
</feature>
<name>A0A9P6QYZ9_9FUNG</name>
<feature type="compositionally biased region" description="Low complexity" evidence="1">
    <location>
        <begin position="135"/>
        <end position="145"/>
    </location>
</feature>
<feature type="region of interest" description="Disordered" evidence="1">
    <location>
        <begin position="486"/>
        <end position="512"/>
    </location>
</feature>
<reference evidence="2" key="1">
    <citation type="journal article" date="2020" name="Fungal Divers.">
        <title>Resolving the Mortierellaceae phylogeny through synthesis of multi-gene phylogenetics and phylogenomics.</title>
        <authorList>
            <person name="Vandepol N."/>
            <person name="Liber J."/>
            <person name="Desiro A."/>
            <person name="Na H."/>
            <person name="Kennedy M."/>
            <person name="Barry K."/>
            <person name="Grigoriev I.V."/>
            <person name="Miller A.N."/>
            <person name="O'Donnell K."/>
            <person name="Stajich J.E."/>
            <person name="Bonito G."/>
        </authorList>
    </citation>
    <scope>NUCLEOTIDE SEQUENCE</scope>
    <source>
        <strain evidence="2">NVP60</strain>
    </source>
</reference>
<sequence>MNGCSPRFPTDQNKLFALFLASLLHHQQEQTGKDAASILAEFGLQLVNPATVPLFRPFLPTTQEQRDRAVVPERSSITVDYSKYLTVLHGPFNNEWYYIKHYQFVRLIEMPDFLRVSMEEEQEVEDDDSTSEAPSDNFNNSNDGNNEVLLQLDSDYKDILFSNYNRLLLHYNVESITSVSFHISKAHQYLPMASKMASLREIVLTKAEVLPDQHLQDTIAFIRTNRTAFPRKPCLRMEFSHTWCCYDVSEFTSIAQSRTHVCKCMTSLVELYRTIGEPEELNAHTIPGFYAQMGDVATNRLLRLRDLDTFRIDVGEGPDMRAFLRRCPRLKTFDLSIGHPYILSWAAQEARDRADEHRQLTSPRTLLPRLDKLRLRTDRPYRFDIHALNDGMTAFSQTLKDVSVRNTHGFSQADQQKEAWFLDRDLDLSRQIRIAPLANTIGDWPFLLPQLRSLNIHIRCAASLIVGSFDMCPNLEELTLNYGVVGSGPRAVEPNDEDPDNEKDPRRQAPLDPRLFPKWSLPKLKELMLFGAPAMLFNYVSLEEMSALEKLTLAVDRTTDLQDRLQDIPRLSTYTSQFYTHMAPADTSATTEGDTSGVQNIFNDSFKSDSSSISGNGVWQGKWSLPILKDLDLRGPPATAFTFDLLKRFPNLVSLHLKLPHPGPYQRMPLVAFTPVTFVSPPMTVMEPGGGGGLDDDDNNDSDGGDSIVDAPEEAEINRESKLEQVSINGPWIITASDLVVLLTKYAPFLKDFSVQITRRDKMPATRFLDAFRDADEILRRRFGPEWDERPLNGSPGSCVEASAPVLSAKSRLPGRSLVNVYGSCYFPDKDLMQVDYMETIDSDDANVYREHGIRVFEILYRYYIHKRDKEWFDSIREDKD</sequence>